<evidence type="ECO:0000256" key="1">
    <source>
        <dbReference type="SAM" id="SignalP"/>
    </source>
</evidence>
<dbReference type="InterPro" id="IPR001304">
    <property type="entry name" value="C-type_lectin-like"/>
</dbReference>
<organism evidence="3 4">
    <name type="scientific">Steinernema hermaphroditum</name>
    <dbReference type="NCBI Taxonomy" id="289476"/>
    <lineage>
        <taxon>Eukaryota</taxon>
        <taxon>Metazoa</taxon>
        <taxon>Ecdysozoa</taxon>
        <taxon>Nematoda</taxon>
        <taxon>Chromadorea</taxon>
        <taxon>Rhabditida</taxon>
        <taxon>Tylenchina</taxon>
        <taxon>Panagrolaimomorpha</taxon>
        <taxon>Strongyloidoidea</taxon>
        <taxon>Steinernematidae</taxon>
        <taxon>Steinernema</taxon>
    </lineage>
</organism>
<keyword evidence="1" id="KW-0732">Signal</keyword>
<dbReference type="Proteomes" id="UP001175271">
    <property type="component" value="Unassembled WGS sequence"/>
</dbReference>
<protein>
    <recommendedName>
        <fullName evidence="2">C-type lectin domain-containing protein</fullName>
    </recommendedName>
</protein>
<reference evidence="3" key="1">
    <citation type="submission" date="2023-06" db="EMBL/GenBank/DDBJ databases">
        <title>Genomic analysis of the entomopathogenic nematode Steinernema hermaphroditum.</title>
        <authorList>
            <person name="Schwarz E.M."/>
            <person name="Heppert J.K."/>
            <person name="Baniya A."/>
            <person name="Schwartz H.T."/>
            <person name="Tan C.-H."/>
            <person name="Antoshechkin I."/>
            <person name="Sternberg P.W."/>
            <person name="Goodrich-Blair H."/>
            <person name="Dillman A.R."/>
        </authorList>
    </citation>
    <scope>NUCLEOTIDE SEQUENCE</scope>
    <source>
        <strain evidence="3">PS9179</strain>
        <tissue evidence="3">Whole animal</tissue>
    </source>
</reference>
<accession>A0AA39IPS5</accession>
<keyword evidence="4" id="KW-1185">Reference proteome</keyword>
<dbReference type="SMART" id="SM00034">
    <property type="entry name" value="CLECT"/>
    <property type="match status" value="1"/>
</dbReference>
<feature type="domain" description="C-type lectin" evidence="2">
    <location>
        <begin position="148"/>
        <end position="238"/>
    </location>
</feature>
<dbReference type="Pfam" id="PF00059">
    <property type="entry name" value="Lectin_C"/>
    <property type="match status" value="1"/>
</dbReference>
<evidence type="ECO:0000259" key="2">
    <source>
        <dbReference type="PROSITE" id="PS50041"/>
    </source>
</evidence>
<feature type="chain" id="PRO_5041271576" description="C-type lectin domain-containing protein" evidence="1">
    <location>
        <begin position="18"/>
        <end position="272"/>
    </location>
</feature>
<dbReference type="Gene3D" id="3.10.100.10">
    <property type="entry name" value="Mannose-Binding Protein A, subunit A"/>
    <property type="match status" value="1"/>
</dbReference>
<proteinExistence type="predicted"/>
<name>A0AA39IPS5_9BILA</name>
<dbReference type="PROSITE" id="PS50041">
    <property type="entry name" value="C_TYPE_LECTIN_2"/>
    <property type="match status" value="1"/>
</dbReference>
<comment type="caution">
    <text evidence="3">The sequence shown here is derived from an EMBL/GenBank/DDBJ whole genome shotgun (WGS) entry which is preliminary data.</text>
</comment>
<sequence length="272" mass="30711">MWTCTFVLVSLVGCVLGAPTIEQFPQMLGGKRVPLSSDEVSFAECELLVIDSQRSNCFFHFDTMFPTGICSVYTEITEVVGGCDYSGNFFASFDGTDAQSYFLSTCKQVCPKRFELPNLPSAFCYSAVESAFPEGMTPEQYNDVVPGFCDQHKAGASIATINTQVEQNAIAELLDSGRVKIRDTVMLGLTKFPLKENESSDWKWVDGSPVTFTHWSDEWEAEGNKQQAVMFKALGWKWAPWNTNVPHMLCQYEMCAWREQKSPMECYPDYYY</sequence>
<evidence type="ECO:0000313" key="4">
    <source>
        <dbReference type="Proteomes" id="UP001175271"/>
    </source>
</evidence>
<dbReference type="AlphaFoldDB" id="A0AA39IPS5"/>
<evidence type="ECO:0000313" key="3">
    <source>
        <dbReference type="EMBL" id="KAK0428227.1"/>
    </source>
</evidence>
<dbReference type="SUPFAM" id="SSF56436">
    <property type="entry name" value="C-type lectin-like"/>
    <property type="match status" value="1"/>
</dbReference>
<dbReference type="InterPro" id="IPR016187">
    <property type="entry name" value="CTDL_fold"/>
</dbReference>
<dbReference type="EMBL" id="JAUCMV010000001">
    <property type="protein sequence ID" value="KAK0428227.1"/>
    <property type="molecule type" value="Genomic_DNA"/>
</dbReference>
<dbReference type="InterPro" id="IPR016186">
    <property type="entry name" value="C-type_lectin-like/link_sf"/>
</dbReference>
<feature type="signal peptide" evidence="1">
    <location>
        <begin position="1"/>
        <end position="17"/>
    </location>
</feature>
<dbReference type="CDD" id="cd00037">
    <property type="entry name" value="CLECT"/>
    <property type="match status" value="1"/>
</dbReference>
<gene>
    <name evidence="3" type="ORF">QR680_010686</name>
</gene>